<feature type="chain" id="PRO_5042006500" description="DUF7707 domain-containing protein" evidence="2">
    <location>
        <begin position="17"/>
        <end position="187"/>
    </location>
</feature>
<dbReference type="InterPro" id="IPR056124">
    <property type="entry name" value="DUF7707"/>
</dbReference>
<evidence type="ECO:0000313" key="5">
    <source>
        <dbReference type="Proteomes" id="UP001201980"/>
    </source>
</evidence>
<evidence type="ECO:0000313" key="4">
    <source>
        <dbReference type="EMBL" id="KAJ2901985.1"/>
    </source>
</evidence>
<feature type="signal peptide" evidence="2">
    <location>
        <begin position="1"/>
        <end position="16"/>
    </location>
</feature>
<dbReference type="AlphaFoldDB" id="A0AAD5RQK1"/>
<sequence length="187" mass="19211">MRPFITLAALCGVASAATTGNYTVNPSDIDTSDKATWCNSQFNTCSTLCDAGGDGTETDTCDSETLEYDCTCNNGTAPGLEYYSNSMDSILCQKTFELCIEDTVGDSAGQSACKTDIQDTCGDLDPNDAEASTDNSDSSASTTGTSTATTTADASDSTDTVDSAAAPIYHYGKAAGAVAIGLMAYML</sequence>
<gene>
    <name evidence="4" type="ORF">MKZ38_001126</name>
</gene>
<feature type="compositionally biased region" description="Low complexity" evidence="1">
    <location>
        <begin position="129"/>
        <end position="159"/>
    </location>
</feature>
<feature type="domain" description="DUF7707" evidence="3">
    <location>
        <begin position="22"/>
        <end position="126"/>
    </location>
</feature>
<evidence type="ECO:0000256" key="2">
    <source>
        <dbReference type="SAM" id="SignalP"/>
    </source>
</evidence>
<dbReference type="Pfam" id="PF24808">
    <property type="entry name" value="DUF7707"/>
    <property type="match status" value="1"/>
</dbReference>
<dbReference type="PANTHER" id="PTHR38118">
    <property type="entry name" value="ANCHORED CELL WALL PROTEIN 11-RELATED"/>
    <property type="match status" value="1"/>
</dbReference>
<evidence type="ECO:0000256" key="1">
    <source>
        <dbReference type="SAM" id="MobiDB-lite"/>
    </source>
</evidence>
<name>A0AAD5RQK1_9PEZI</name>
<proteinExistence type="predicted"/>
<dbReference type="EMBL" id="JAKWBI020000128">
    <property type="protein sequence ID" value="KAJ2901985.1"/>
    <property type="molecule type" value="Genomic_DNA"/>
</dbReference>
<keyword evidence="2" id="KW-0732">Signal</keyword>
<protein>
    <recommendedName>
        <fullName evidence="3">DUF7707 domain-containing protein</fullName>
    </recommendedName>
</protein>
<comment type="caution">
    <text evidence="4">The sequence shown here is derived from an EMBL/GenBank/DDBJ whole genome shotgun (WGS) entry which is preliminary data.</text>
</comment>
<keyword evidence="5" id="KW-1185">Reference proteome</keyword>
<reference evidence="4" key="1">
    <citation type="submission" date="2022-07" db="EMBL/GenBank/DDBJ databases">
        <title>Draft genome sequence of Zalerion maritima ATCC 34329, a (micro)plastics degrading marine fungus.</title>
        <authorList>
            <person name="Paco A."/>
            <person name="Goncalves M.F.M."/>
            <person name="Rocha-Santos T.A.P."/>
            <person name="Alves A."/>
        </authorList>
    </citation>
    <scope>NUCLEOTIDE SEQUENCE</scope>
    <source>
        <strain evidence="4">ATCC 34329</strain>
    </source>
</reference>
<accession>A0AAD5RQK1</accession>
<feature type="region of interest" description="Disordered" evidence="1">
    <location>
        <begin position="124"/>
        <end position="159"/>
    </location>
</feature>
<organism evidence="4 5">
    <name type="scientific">Zalerion maritima</name>
    <dbReference type="NCBI Taxonomy" id="339359"/>
    <lineage>
        <taxon>Eukaryota</taxon>
        <taxon>Fungi</taxon>
        <taxon>Dikarya</taxon>
        <taxon>Ascomycota</taxon>
        <taxon>Pezizomycotina</taxon>
        <taxon>Sordariomycetes</taxon>
        <taxon>Lulworthiomycetidae</taxon>
        <taxon>Lulworthiales</taxon>
        <taxon>Lulworthiaceae</taxon>
        <taxon>Zalerion</taxon>
    </lineage>
</organism>
<dbReference type="PANTHER" id="PTHR38118:SF3">
    <property type="entry name" value="ANCHORED CELL WALL PROTEIN 11"/>
    <property type="match status" value="1"/>
</dbReference>
<evidence type="ECO:0000259" key="3">
    <source>
        <dbReference type="Pfam" id="PF24808"/>
    </source>
</evidence>
<dbReference type="Proteomes" id="UP001201980">
    <property type="component" value="Unassembled WGS sequence"/>
</dbReference>